<organism evidence="1 2">
    <name type="scientific">Paramuricea clavata</name>
    <name type="common">Red gorgonian</name>
    <name type="synonym">Violescent sea-whip</name>
    <dbReference type="NCBI Taxonomy" id="317549"/>
    <lineage>
        <taxon>Eukaryota</taxon>
        <taxon>Metazoa</taxon>
        <taxon>Cnidaria</taxon>
        <taxon>Anthozoa</taxon>
        <taxon>Octocorallia</taxon>
        <taxon>Malacalcyonacea</taxon>
        <taxon>Plexauridae</taxon>
        <taxon>Paramuricea</taxon>
    </lineage>
</organism>
<name>A0A6S7JLH1_PARCT</name>
<keyword evidence="2" id="KW-1185">Reference proteome</keyword>
<dbReference type="PANTHER" id="PTHR47018">
    <property type="entry name" value="CXC DOMAIN-CONTAINING PROTEIN-RELATED"/>
    <property type="match status" value="1"/>
</dbReference>
<dbReference type="Proteomes" id="UP001152795">
    <property type="component" value="Unassembled WGS sequence"/>
</dbReference>
<gene>
    <name evidence="1" type="ORF">PACLA_8A043096</name>
</gene>
<proteinExistence type="predicted"/>
<dbReference type="PANTHER" id="PTHR47018:SF3">
    <property type="entry name" value="MYCBP-ASSOCIATED PROTEIN"/>
    <property type="match status" value="1"/>
</dbReference>
<sequence>MESEEESRYWEVHQELARRLDFAYTLMKMHQCDVDLLPGWTGFNMLLQGSNIPPLSKIRYLPIIDGSPSEYSTLLGDFHTTMSFLGAIGVLFRDAGLQDVLVESDIIGQGSVDGVMKGKRYNRSMHCHKVMSEVLQRLRFEAFLDCLDDEDSDQVVAVATGMLNNFQTDFFHEEINGESFLDIKETYQKFIEEESKENPTFAFWSSYLEIIQTLLCFVRAIREGDWDLHLSAMRSMLPWFFATDRVNYSRYGTAYWLEMTTLDDTHPGVINITLNRGAMQCWILTQSERSAISRECMKMAGADPCNSKRKDLDETQKAHHEKEVENVKTTLQNMVNPFEPGRTELVHLTSGLVATENVSTDPLKANHIGEERLESFITDRLFVPEPDIFATIPKVKLKTFSSMTKKVKVSSKSGADATLKSNRNLFARMLLLAQSREIDMKEVLSFCLGPFPLSLLTEMGLY</sequence>
<dbReference type="AlphaFoldDB" id="A0A6S7JLH1"/>
<dbReference type="EMBL" id="CACRXK020007312">
    <property type="protein sequence ID" value="CAB4011918.1"/>
    <property type="molecule type" value="Genomic_DNA"/>
</dbReference>
<evidence type="ECO:0000313" key="1">
    <source>
        <dbReference type="EMBL" id="CAB4011918.1"/>
    </source>
</evidence>
<protein>
    <submittedName>
        <fullName evidence="1">Uncharacterized protein</fullName>
    </submittedName>
</protein>
<feature type="non-terminal residue" evidence="1">
    <location>
        <position position="462"/>
    </location>
</feature>
<reference evidence="1" key="1">
    <citation type="submission" date="2020-04" db="EMBL/GenBank/DDBJ databases">
        <authorList>
            <person name="Alioto T."/>
            <person name="Alioto T."/>
            <person name="Gomez Garrido J."/>
        </authorList>
    </citation>
    <scope>NUCLEOTIDE SEQUENCE</scope>
    <source>
        <strain evidence="1">A484AB</strain>
    </source>
</reference>
<comment type="caution">
    <text evidence="1">The sequence shown here is derived from an EMBL/GenBank/DDBJ whole genome shotgun (WGS) entry which is preliminary data.</text>
</comment>
<evidence type="ECO:0000313" key="2">
    <source>
        <dbReference type="Proteomes" id="UP001152795"/>
    </source>
</evidence>
<accession>A0A6S7JLH1</accession>
<dbReference type="OrthoDB" id="6021232at2759"/>